<gene>
    <name evidence="3" type="ORF">GYM71_07735</name>
</gene>
<feature type="transmembrane region" description="Helical" evidence="1">
    <location>
        <begin position="9"/>
        <end position="28"/>
    </location>
</feature>
<dbReference type="Proteomes" id="UP000826550">
    <property type="component" value="Chromosome"/>
</dbReference>
<dbReference type="InterPro" id="IPR026272">
    <property type="entry name" value="SdpI"/>
</dbReference>
<evidence type="ECO:0000256" key="1">
    <source>
        <dbReference type="SAM" id="Phobius"/>
    </source>
</evidence>
<dbReference type="InterPro" id="IPR025962">
    <property type="entry name" value="SdpI/YhfL"/>
</dbReference>
<feature type="transmembrane region" description="Helical" evidence="1">
    <location>
        <begin position="164"/>
        <end position="181"/>
    </location>
</feature>
<evidence type="ECO:0000259" key="2">
    <source>
        <dbReference type="Pfam" id="PF07853"/>
    </source>
</evidence>
<keyword evidence="1" id="KW-0812">Transmembrane</keyword>
<feature type="transmembrane region" description="Helical" evidence="1">
    <location>
        <begin position="118"/>
        <end position="135"/>
    </location>
</feature>
<dbReference type="InterPro" id="IPR012867">
    <property type="entry name" value="DUF1648"/>
</dbReference>
<keyword evidence="1" id="KW-0472">Membrane</keyword>
<dbReference type="PANTHER" id="PTHR37810:SF5">
    <property type="entry name" value="IMMUNITY PROTEIN SDPI"/>
    <property type="match status" value="1"/>
</dbReference>
<dbReference type="Pfam" id="PF07853">
    <property type="entry name" value="DUF1648"/>
    <property type="match status" value="1"/>
</dbReference>
<evidence type="ECO:0000313" key="3">
    <source>
        <dbReference type="EMBL" id="QYN53314.1"/>
    </source>
</evidence>
<feature type="transmembrane region" description="Helical" evidence="1">
    <location>
        <begin position="187"/>
        <end position="206"/>
    </location>
</feature>
<proteinExistence type="predicted"/>
<organism evidence="3 4">
    <name type="scientific">Lactobacillus panisapium</name>
    <dbReference type="NCBI Taxonomy" id="2012495"/>
    <lineage>
        <taxon>Bacteria</taxon>
        <taxon>Bacillati</taxon>
        <taxon>Bacillota</taxon>
        <taxon>Bacilli</taxon>
        <taxon>Lactobacillales</taxon>
        <taxon>Lactobacillaceae</taxon>
        <taxon>Lactobacillus</taxon>
    </lineage>
</organism>
<feature type="domain" description="DUF1648" evidence="2">
    <location>
        <begin position="15"/>
        <end position="63"/>
    </location>
</feature>
<feature type="transmembrane region" description="Helical" evidence="1">
    <location>
        <begin position="86"/>
        <end position="106"/>
    </location>
</feature>
<feature type="transmembrane region" description="Helical" evidence="1">
    <location>
        <begin position="48"/>
        <end position="74"/>
    </location>
</feature>
<dbReference type="RefSeq" id="WP_220220052.1">
    <property type="nucleotide sequence ID" value="NZ_CP048268.1"/>
</dbReference>
<name>A0ABX8W6P7_9LACO</name>
<protein>
    <submittedName>
        <fullName evidence="3">DUF1648 domain-containing protein</fullName>
    </submittedName>
</protein>
<dbReference type="Pfam" id="PF13630">
    <property type="entry name" value="SdpI"/>
    <property type="match status" value="1"/>
</dbReference>
<keyword evidence="1" id="KW-1133">Transmembrane helix</keyword>
<sequence length="209" mass="23887">MNKKRYQKTFVITCLLTLLPILVGLLLYNKLPARMAIHFGLNDSPNGFAAKIWAICAIPILMLLLQLLVFYLIAHESKTGSLNFKIVNITLWFIPIIVNVTSYSIYAFALGYPLKMSFVFNILFGLILVIFGNYLPKTRPNGQIGFRLPWTLNNNVNWQKTHRLAGWLMLLSGLFLLVTALDQTMSLFIIIILIDLIVPIIYSYYLSKK</sequence>
<dbReference type="PANTHER" id="PTHR37810">
    <property type="entry name" value="IMMUNITY PROTEIN SDPI"/>
    <property type="match status" value="1"/>
</dbReference>
<reference evidence="3 4" key="1">
    <citation type="submission" date="2020-01" db="EMBL/GenBank/DDBJ databases">
        <title>Vast differences in strain-level diversity in the gut microbiota of two closely related honey bee species.</title>
        <authorList>
            <person name="Ellegaard K.M."/>
            <person name="Suenami S."/>
            <person name="Miyazaki R."/>
            <person name="Engel P."/>
        </authorList>
    </citation>
    <scope>NUCLEOTIDE SEQUENCE [LARGE SCALE GENOMIC DNA]</scope>
    <source>
        <strain evidence="3 4">ESL0416</strain>
    </source>
</reference>
<evidence type="ECO:0000313" key="4">
    <source>
        <dbReference type="Proteomes" id="UP000826550"/>
    </source>
</evidence>
<dbReference type="EMBL" id="CP048268">
    <property type="protein sequence ID" value="QYN53314.1"/>
    <property type="molecule type" value="Genomic_DNA"/>
</dbReference>
<dbReference type="PIRSF" id="PIRSF038959">
    <property type="entry name" value="SdpI"/>
    <property type="match status" value="1"/>
</dbReference>
<keyword evidence="4" id="KW-1185">Reference proteome</keyword>
<accession>A0ABX8W6P7</accession>